<dbReference type="GO" id="GO:0006364">
    <property type="term" value="P:rRNA processing"/>
    <property type="evidence" value="ECO:0007669"/>
    <property type="project" value="UniProtKB-KW"/>
</dbReference>
<comment type="subcellular location">
    <subcellularLocation>
        <location evidence="1">Nucleus</location>
    </subcellularLocation>
</comment>
<dbReference type="EMBL" id="BLLK01000062">
    <property type="protein sequence ID" value="GFH58852.1"/>
    <property type="molecule type" value="Genomic_DNA"/>
</dbReference>
<feature type="region of interest" description="Disordered" evidence="6">
    <location>
        <begin position="271"/>
        <end position="318"/>
    </location>
</feature>
<keyword evidence="4" id="KW-0694">RNA-binding</keyword>
<feature type="compositionally biased region" description="Pro residues" evidence="6">
    <location>
        <begin position="526"/>
        <end position="536"/>
    </location>
</feature>
<dbReference type="PANTHER" id="PTHR31633:SF1">
    <property type="entry name" value="H_ACA RIBONUCLEOPROTEIN COMPLEX NON-CORE SUBUNIT NAF1"/>
    <property type="match status" value="1"/>
</dbReference>
<evidence type="ECO:0000313" key="7">
    <source>
        <dbReference type="EMBL" id="GFH58852.1"/>
    </source>
</evidence>
<sequence length="601" mass="68114">MSYSKRKHGQEDQSIYANEVDDLAFAATFAIVTTPDIPLQETKEVETKEEIDIDDEDESSSDESEDEKDPANAVRDNQVDDESSDDESEVDLTEELREIEKMEDQTKGAGKTQIVIPTTQNEVDLYNCPVNELEKRLNLDLGVSDVMLFHPTDRGIMHAKVTSDRIHSAGKLKFHMVSERTIVVESNNLPTHGINAYVGAMNLQSSLLDEGSILLLKFVSNDEIIAKQEFGEISLAENEICVIPVGKILEVFGPVAKPLYTLRLSNNKHTSLKSDETKDGKGDEESNSSKREDQESNDNKVSETDIAPEKSAASNEASSKNIVDPWTIDGVLTKWLQANKNIEMFYSEDQVKMVDTQIVVKNSRKGCDASNMHDEEVTDVKDMYFSDDEEERALKKGKKKKNRNMNELQSNMQQGNHNRQRGNFTRNNNSYQAPQQPYNPSSQTQTQYQQYNQPMYHQQPPGQFQQYPNQGVVPTYQYAPQHQQQQHQQQPQYTYPNNPQPHVQYQSYAPPPPVNYPHQTFQNTGVPPPPPPPPRAQQPTAMGYGQPPPNYQQAQLYPNSQYQQPPPQPYPTQYNQVGQGQNQQQNGNNNSDTVYYNYSGK</sequence>
<feature type="compositionally biased region" description="Low complexity" evidence="6">
    <location>
        <begin position="571"/>
        <end position="590"/>
    </location>
</feature>
<keyword evidence="8" id="KW-1185">Reference proteome</keyword>
<dbReference type="InterPro" id="IPR040309">
    <property type="entry name" value="Naf1"/>
</dbReference>
<name>A0AAD3D7G3_9STRA</name>
<feature type="compositionally biased region" description="Acidic residues" evidence="6">
    <location>
        <begin position="79"/>
        <end position="92"/>
    </location>
</feature>
<dbReference type="GO" id="GO:0005634">
    <property type="term" value="C:nucleus"/>
    <property type="evidence" value="ECO:0007669"/>
    <property type="project" value="UniProtKB-SubCell"/>
</dbReference>
<dbReference type="InterPro" id="IPR038664">
    <property type="entry name" value="Gar1/Naf1_Cbf5-bd_sf"/>
</dbReference>
<feature type="region of interest" description="Disordered" evidence="6">
    <location>
        <begin position="479"/>
        <end position="601"/>
    </location>
</feature>
<feature type="compositionally biased region" description="Low complexity" evidence="6">
    <location>
        <begin position="309"/>
        <end position="318"/>
    </location>
</feature>
<proteinExistence type="predicted"/>
<feature type="region of interest" description="Disordered" evidence="6">
    <location>
        <begin position="410"/>
        <end position="447"/>
    </location>
</feature>
<feature type="region of interest" description="Disordered" evidence="6">
    <location>
        <begin position="32"/>
        <end position="92"/>
    </location>
</feature>
<feature type="compositionally biased region" description="Polar residues" evidence="6">
    <location>
        <begin position="591"/>
        <end position="601"/>
    </location>
</feature>
<feature type="compositionally biased region" description="Basic and acidic residues" evidence="6">
    <location>
        <begin position="41"/>
        <end position="50"/>
    </location>
</feature>
<evidence type="ECO:0000256" key="2">
    <source>
        <dbReference type="ARBA" id="ARBA00022517"/>
    </source>
</evidence>
<dbReference type="PANTHER" id="PTHR31633">
    <property type="entry name" value="H/ACA RIBONUCLEOPROTEIN COMPLEX NON-CORE SUBUNIT NAF1"/>
    <property type="match status" value="1"/>
</dbReference>
<feature type="compositionally biased region" description="Polar residues" evidence="6">
    <location>
        <begin position="410"/>
        <end position="438"/>
    </location>
</feature>
<evidence type="ECO:0000256" key="4">
    <source>
        <dbReference type="ARBA" id="ARBA00022884"/>
    </source>
</evidence>
<comment type="caution">
    <text evidence="7">The sequence shown here is derived from an EMBL/GenBank/DDBJ whole genome shotgun (WGS) entry which is preliminary data.</text>
</comment>
<evidence type="ECO:0000256" key="1">
    <source>
        <dbReference type="ARBA" id="ARBA00004123"/>
    </source>
</evidence>
<organism evidence="7 8">
    <name type="scientific">Chaetoceros tenuissimus</name>
    <dbReference type="NCBI Taxonomy" id="426638"/>
    <lineage>
        <taxon>Eukaryota</taxon>
        <taxon>Sar</taxon>
        <taxon>Stramenopiles</taxon>
        <taxon>Ochrophyta</taxon>
        <taxon>Bacillariophyta</taxon>
        <taxon>Coscinodiscophyceae</taxon>
        <taxon>Chaetocerotophycidae</taxon>
        <taxon>Chaetocerotales</taxon>
        <taxon>Chaetocerotaceae</taxon>
        <taxon>Chaetoceros</taxon>
    </lineage>
</organism>
<evidence type="ECO:0000256" key="5">
    <source>
        <dbReference type="ARBA" id="ARBA00023242"/>
    </source>
</evidence>
<keyword evidence="3" id="KW-0698">rRNA processing</keyword>
<feature type="compositionally biased region" description="Low complexity" evidence="6">
    <location>
        <begin position="479"/>
        <end position="501"/>
    </location>
</feature>
<feature type="compositionally biased region" description="Basic and acidic residues" evidence="6">
    <location>
        <begin position="272"/>
        <end position="303"/>
    </location>
</feature>
<feature type="compositionally biased region" description="Acidic residues" evidence="6">
    <location>
        <begin position="51"/>
        <end position="68"/>
    </location>
</feature>
<protein>
    <submittedName>
        <fullName evidence="7">Uncharacterized protein</fullName>
    </submittedName>
</protein>
<dbReference type="Proteomes" id="UP001054902">
    <property type="component" value="Unassembled WGS sequence"/>
</dbReference>
<dbReference type="GO" id="GO:0003723">
    <property type="term" value="F:RNA binding"/>
    <property type="evidence" value="ECO:0007669"/>
    <property type="project" value="UniProtKB-KW"/>
</dbReference>
<keyword evidence="2" id="KW-0690">Ribosome biogenesis</keyword>
<keyword evidence="5" id="KW-0539">Nucleus</keyword>
<accession>A0AAD3D7G3</accession>
<evidence type="ECO:0000256" key="6">
    <source>
        <dbReference type="SAM" id="MobiDB-lite"/>
    </source>
</evidence>
<evidence type="ECO:0000313" key="8">
    <source>
        <dbReference type="Proteomes" id="UP001054902"/>
    </source>
</evidence>
<dbReference type="AlphaFoldDB" id="A0AAD3D7G3"/>
<dbReference type="GO" id="GO:0000493">
    <property type="term" value="P:box H/ACA snoRNP assembly"/>
    <property type="evidence" value="ECO:0007669"/>
    <property type="project" value="InterPro"/>
</dbReference>
<evidence type="ECO:0000256" key="3">
    <source>
        <dbReference type="ARBA" id="ARBA00022552"/>
    </source>
</evidence>
<dbReference type="GO" id="GO:0005732">
    <property type="term" value="C:sno(s)RNA-containing ribonucleoprotein complex"/>
    <property type="evidence" value="ECO:0007669"/>
    <property type="project" value="InterPro"/>
</dbReference>
<gene>
    <name evidence="7" type="ORF">CTEN210_15328</name>
</gene>
<reference evidence="7 8" key="1">
    <citation type="journal article" date="2021" name="Sci. Rep.">
        <title>The genome of the diatom Chaetoceros tenuissimus carries an ancient integrated fragment of an extant virus.</title>
        <authorList>
            <person name="Hongo Y."/>
            <person name="Kimura K."/>
            <person name="Takaki Y."/>
            <person name="Yoshida Y."/>
            <person name="Baba S."/>
            <person name="Kobayashi G."/>
            <person name="Nagasaki K."/>
            <person name="Hano T."/>
            <person name="Tomaru Y."/>
        </authorList>
    </citation>
    <scope>NUCLEOTIDE SEQUENCE [LARGE SCALE GENOMIC DNA]</scope>
    <source>
        <strain evidence="7 8">NIES-3715</strain>
    </source>
</reference>
<dbReference type="Gene3D" id="2.40.10.230">
    <property type="entry name" value="Probable tRNA pseudouridine synthase domain"/>
    <property type="match status" value="1"/>
</dbReference>